<dbReference type="FunFam" id="3.40.50.1170:FF:000001">
    <property type="entry name" value="L-asparaginase 2"/>
    <property type="match status" value="1"/>
</dbReference>
<dbReference type="InterPro" id="IPR006033">
    <property type="entry name" value="AsnA_fam"/>
</dbReference>
<dbReference type="Pfam" id="PF00710">
    <property type="entry name" value="Asparaginase"/>
    <property type="match status" value="1"/>
</dbReference>
<evidence type="ECO:0000256" key="8">
    <source>
        <dbReference type="PROSITE-ProRule" id="PRU10100"/>
    </source>
</evidence>
<feature type="active site" evidence="7">
    <location>
        <position position="12"/>
    </location>
</feature>
<proteinExistence type="inferred from homology"/>
<dbReference type="PROSITE" id="PS00917">
    <property type="entry name" value="ASN_GLN_ASE_2"/>
    <property type="match status" value="1"/>
</dbReference>
<feature type="active site" description="O-isoaspartyl threonine intermediate" evidence="5">
    <location>
        <position position="12"/>
    </location>
</feature>
<dbReference type="InterPro" id="IPR036152">
    <property type="entry name" value="Asp/glu_Ase-like_sf"/>
</dbReference>
<dbReference type="NCBIfam" id="TIGR00519">
    <property type="entry name" value="asnASE_I"/>
    <property type="match status" value="1"/>
</dbReference>
<protein>
    <recommendedName>
        <fullName evidence="2">asparaginase</fullName>
        <ecNumber evidence="2">3.5.1.1</ecNumber>
    </recommendedName>
</protein>
<evidence type="ECO:0000256" key="1">
    <source>
        <dbReference type="ARBA" id="ARBA00010518"/>
    </source>
</evidence>
<evidence type="ECO:0000256" key="3">
    <source>
        <dbReference type="ARBA" id="ARBA00022801"/>
    </source>
</evidence>
<dbReference type="PRINTS" id="PR00139">
    <property type="entry name" value="ASNGLNASE"/>
</dbReference>
<feature type="binding site" evidence="6">
    <location>
        <position position="54"/>
    </location>
    <ligand>
        <name>substrate</name>
    </ligand>
</feature>
<evidence type="ECO:0000313" key="12">
    <source>
        <dbReference type="Proteomes" id="UP001198200"/>
    </source>
</evidence>
<feature type="binding site" evidence="6">
    <location>
        <begin position="85"/>
        <end position="86"/>
    </location>
    <ligand>
        <name>substrate</name>
    </ligand>
</feature>
<evidence type="ECO:0000256" key="7">
    <source>
        <dbReference type="PROSITE-ProRule" id="PRU10099"/>
    </source>
</evidence>
<dbReference type="GO" id="GO:0006520">
    <property type="term" value="P:amino acid metabolic process"/>
    <property type="evidence" value="ECO:0007669"/>
    <property type="project" value="InterPro"/>
</dbReference>
<dbReference type="GO" id="GO:0004067">
    <property type="term" value="F:asparaginase activity"/>
    <property type="evidence" value="ECO:0007669"/>
    <property type="project" value="UniProtKB-UniRule"/>
</dbReference>
<dbReference type="Gene3D" id="3.40.50.40">
    <property type="match status" value="1"/>
</dbReference>
<keyword evidence="3" id="KW-0378">Hydrolase</keyword>
<dbReference type="InterPro" id="IPR027475">
    <property type="entry name" value="Asparaginase/glutaminase_AS2"/>
</dbReference>
<evidence type="ECO:0000256" key="5">
    <source>
        <dbReference type="PIRSR" id="PIRSR001220-1"/>
    </source>
</evidence>
<evidence type="ECO:0000256" key="6">
    <source>
        <dbReference type="PIRSR" id="PIRSR001220-2"/>
    </source>
</evidence>
<evidence type="ECO:0000313" key="11">
    <source>
        <dbReference type="EMBL" id="MCC2220733.1"/>
    </source>
</evidence>
<feature type="active site" evidence="8">
    <location>
        <position position="85"/>
    </location>
</feature>
<dbReference type="Proteomes" id="UP001198200">
    <property type="component" value="Unassembled WGS sequence"/>
</dbReference>
<feature type="domain" description="Asparaginase/glutaminase C-terminal" evidence="10">
    <location>
        <begin position="205"/>
        <end position="320"/>
    </location>
</feature>
<dbReference type="InterPro" id="IPR027473">
    <property type="entry name" value="L-asparaginase_C"/>
</dbReference>
<dbReference type="PIRSF" id="PIRSF001220">
    <property type="entry name" value="L-ASNase_gatD"/>
    <property type="match status" value="1"/>
</dbReference>
<dbReference type="InterPro" id="IPR020827">
    <property type="entry name" value="Asparaginase/glutaminase_AS1"/>
</dbReference>
<reference evidence="11 12" key="1">
    <citation type="submission" date="2021-10" db="EMBL/GenBank/DDBJ databases">
        <title>Anaerobic single-cell dispensing facilitates the cultivation of human gut bacteria.</title>
        <authorList>
            <person name="Afrizal A."/>
        </authorList>
    </citation>
    <scope>NUCLEOTIDE SEQUENCE [LARGE SCALE GENOMIC DNA]</scope>
    <source>
        <strain evidence="11 12">CLA-AA-H224</strain>
    </source>
</reference>
<dbReference type="InterPro" id="IPR006034">
    <property type="entry name" value="Asparaginase/glutaminase-like"/>
</dbReference>
<organism evidence="11 12">
    <name type="scientific">Anthropogastromicrobium aceti</name>
    <dbReference type="NCBI Taxonomy" id="2981768"/>
    <lineage>
        <taxon>Bacteria</taxon>
        <taxon>Bacillati</taxon>
        <taxon>Bacillota</taxon>
        <taxon>Clostridia</taxon>
        <taxon>Lachnospirales</taxon>
        <taxon>Lachnospiraceae</taxon>
        <taxon>Anthropogastromicrobium</taxon>
    </lineage>
</organism>
<dbReference type="PANTHER" id="PTHR11707">
    <property type="entry name" value="L-ASPARAGINASE"/>
    <property type="match status" value="1"/>
</dbReference>
<dbReference type="Gene3D" id="3.40.50.1170">
    <property type="entry name" value="L-asparaginase, N-terminal domain"/>
    <property type="match status" value="1"/>
</dbReference>
<dbReference type="SFLD" id="SFLDS00057">
    <property type="entry name" value="Glutaminase/Asparaginase"/>
    <property type="match status" value="1"/>
</dbReference>
<dbReference type="PROSITE" id="PS51257">
    <property type="entry name" value="PROKAR_LIPOPROTEIN"/>
    <property type="match status" value="1"/>
</dbReference>
<comment type="similarity">
    <text evidence="1">Belongs to the asparaginase 1 family.</text>
</comment>
<dbReference type="Pfam" id="PF17763">
    <property type="entry name" value="Asparaginase_C"/>
    <property type="match status" value="1"/>
</dbReference>
<sequence>MRKILLIGTGGTIACGHSEDGLKPLLTPEQLLSYVQDSKEFCETDTIQLMNLDSTNIEPKHWLAMAACIEAHYDEYDGFVICHGTDTMAFTAAALSYLIQHSPKPIVITGAQHPIDLEDTDARVNLMDSLRFAANEKAHDVCVVFDGKIIAGTRAKKEHSKSYNAFASVNYPYLGMISDGRVLLYFEEPKEMGPVQFYHDMTASVGLVKLVPSMPADILDYVAGRCDAVIIEAFGVGGLPVYEHGSFFDVVHKWTREGKVFVMATQVAREGSNLAVYEVGKKVKEEAGVMEAYDMTLEAVLTKLMWILPQTKDAGQVKRLLGQCINRDILWTRK</sequence>
<dbReference type="CDD" id="cd08963">
    <property type="entry name" value="L-asparaginase_I"/>
    <property type="match status" value="1"/>
</dbReference>
<dbReference type="PIRSF" id="PIRSF500176">
    <property type="entry name" value="L_ASNase"/>
    <property type="match status" value="1"/>
</dbReference>
<comment type="caution">
    <text evidence="11">The sequence shown here is derived from an EMBL/GenBank/DDBJ whole genome shotgun (WGS) entry which is preliminary data.</text>
</comment>
<dbReference type="InterPro" id="IPR037152">
    <property type="entry name" value="L-asparaginase_N_sf"/>
</dbReference>
<dbReference type="InterPro" id="IPR041725">
    <property type="entry name" value="L-asparaginase_I"/>
</dbReference>
<dbReference type="SUPFAM" id="SSF53774">
    <property type="entry name" value="Glutaminase/Asparaginase"/>
    <property type="match status" value="1"/>
</dbReference>
<evidence type="ECO:0000259" key="9">
    <source>
        <dbReference type="Pfam" id="PF00710"/>
    </source>
</evidence>
<dbReference type="RefSeq" id="WP_308731217.1">
    <property type="nucleotide sequence ID" value="NZ_JAJEQN010000006.1"/>
</dbReference>
<dbReference type="PROSITE" id="PS00144">
    <property type="entry name" value="ASN_GLN_ASE_1"/>
    <property type="match status" value="1"/>
</dbReference>
<evidence type="ECO:0000259" key="10">
    <source>
        <dbReference type="Pfam" id="PF17763"/>
    </source>
</evidence>
<dbReference type="EC" id="3.5.1.1" evidence="2"/>
<name>A0AAE3JBJ3_9FIRM</name>
<dbReference type="AlphaFoldDB" id="A0AAE3JBJ3"/>
<dbReference type="EMBL" id="JAJEQN010000006">
    <property type="protein sequence ID" value="MCC2220733.1"/>
    <property type="molecule type" value="Genomic_DNA"/>
</dbReference>
<accession>A0AAE3JBJ3</accession>
<feature type="domain" description="L-asparaginase N-terminal" evidence="9">
    <location>
        <begin position="3"/>
        <end position="185"/>
    </location>
</feature>
<dbReference type="PROSITE" id="PS51732">
    <property type="entry name" value="ASN_GLN_ASE_3"/>
    <property type="match status" value="1"/>
</dbReference>
<dbReference type="PANTHER" id="PTHR11707:SF28">
    <property type="entry name" value="60 KDA LYSOPHOSPHOLIPASE"/>
    <property type="match status" value="1"/>
</dbReference>
<dbReference type="InterPro" id="IPR027474">
    <property type="entry name" value="L-asparaginase_N"/>
</dbReference>
<evidence type="ECO:0000256" key="2">
    <source>
        <dbReference type="ARBA" id="ARBA00012920"/>
    </source>
</evidence>
<dbReference type="InterPro" id="IPR040919">
    <property type="entry name" value="Asparaginase_C"/>
</dbReference>
<dbReference type="SMART" id="SM00870">
    <property type="entry name" value="Asparaginase"/>
    <property type="match status" value="1"/>
</dbReference>
<evidence type="ECO:0000256" key="4">
    <source>
        <dbReference type="ARBA" id="ARBA00049366"/>
    </source>
</evidence>
<keyword evidence="12" id="KW-1185">Reference proteome</keyword>
<comment type="catalytic activity">
    <reaction evidence="4">
        <text>L-asparagine + H2O = L-aspartate + NH4(+)</text>
        <dbReference type="Rhea" id="RHEA:21016"/>
        <dbReference type="ChEBI" id="CHEBI:15377"/>
        <dbReference type="ChEBI" id="CHEBI:28938"/>
        <dbReference type="ChEBI" id="CHEBI:29991"/>
        <dbReference type="ChEBI" id="CHEBI:58048"/>
        <dbReference type="EC" id="3.5.1.1"/>
    </reaction>
</comment>
<gene>
    <name evidence="11" type="ORF">LKD48_03605</name>
</gene>